<name>A0A7L0LP70_9SYLV</name>
<dbReference type="EMBL" id="VXAN01001858">
    <property type="protein sequence ID" value="NXK70888.1"/>
    <property type="molecule type" value="Genomic_DNA"/>
</dbReference>
<dbReference type="InterPro" id="IPR013783">
    <property type="entry name" value="Ig-like_fold"/>
</dbReference>
<keyword evidence="3" id="KW-1185">Reference proteome</keyword>
<dbReference type="Gene3D" id="2.60.40.10">
    <property type="entry name" value="Immunoglobulins"/>
    <property type="match status" value="1"/>
</dbReference>
<feature type="non-terminal residue" evidence="2">
    <location>
        <position position="1"/>
    </location>
</feature>
<dbReference type="AlphaFoldDB" id="A0A7L0LP70"/>
<accession>A0A7L0LP70</accession>
<comment type="caution">
    <text evidence="2">The sequence shown here is derived from an EMBL/GenBank/DDBJ whole genome shotgun (WGS) entry which is preliminary data.</text>
</comment>
<dbReference type="InterPro" id="IPR036179">
    <property type="entry name" value="Ig-like_dom_sf"/>
</dbReference>
<feature type="non-terminal residue" evidence="2">
    <location>
        <position position="91"/>
    </location>
</feature>
<organism evidence="2 3">
    <name type="scientific">Sylvietta virens</name>
    <name type="common">Green crombec</name>
    <dbReference type="NCBI Taxonomy" id="208069"/>
    <lineage>
        <taxon>Eukaryota</taxon>
        <taxon>Metazoa</taxon>
        <taxon>Chordata</taxon>
        <taxon>Craniata</taxon>
        <taxon>Vertebrata</taxon>
        <taxon>Euteleostomi</taxon>
        <taxon>Archelosauria</taxon>
        <taxon>Archosauria</taxon>
        <taxon>Dinosauria</taxon>
        <taxon>Saurischia</taxon>
        <taxon>Theropoda</taxon>
        <taxon>Coelurosauria</taxon>
        <taxon>Aves</taxon>
        <taxon>Neognathae</taxon>
        <taxon>Neoaves</taxon>
        <taxon>Telluraves</taxon>
        <taxon>Australaves</taxon>
        <taxon>Passeriformes</taxon>
        <taxon>Sylvioidea</taxon>
        <taxon>Sylviidae</taxon>
        <taxon>Acrocephalinae</taxon>
        <taxon>Sylvietta</taxon>
    </lineage>
</organism>
<evidence type="ECO:0000313" key="2">
    <source>
        <dbReference type="EMBL" id="NXK70888.1"/>
    </source>
</evidence>
<proteinExistence type="predicted"/>
<protein>
    <submittedName>
        <fullName evidence="2">HB2A protein</fullName>
    </submittedName>
</protein>
<sequence length="91" mass="9689">PSVFISLVSSSSQTGPGRLLCPGMDFYPAHIQPRWFQGRQQLSGHVVATAVVPSGAGTPQLPVLLETPPGRGQPQLQGEHGSLEQPLGQHW</sequence>
<reference evidence="2 3" key="1">
    <citation type="submission" date="2019-09" db="EMBL/GenBank/DDBJ databases">
        <title>Bird 10,000 Genomes (B10K) Project - Family phase.</title>
        <authorList>
            <person name="Zhang G."/>
        </authorList>
    </citation>
    <scope>NUCLEOTIDE SEQUENCE [LARGE SCALE GENOMIC DNA]</scope>
    <source>
        <strain evidence="2">B10K-DU-009-59</strain>
        <tissue evidence="2">Muscle</tissue>
    </source>
</reference>
<feature type="region of interest" description="Disordered" evidence="1">
    <location>
        <begin position="66"/>
        <end position="91"/>
    </location>
</feature>
<dbReference type="SUPFAM" id="SSF48726">
    <property type="entry name" value="Immunoglobulin"/>
    <property type="match status" value="1"/>
</dbReference>
<dbReference type="Proteomes" id="UP000567822">
    <property type="component" value="Unassembled WGS sequence"/>
</dbReference>
<gene>
    <name evidence="2" type="primary">Rt1b</name>
    <name evidence="2" type="ORF">SYLVIR_R10018</name>
</gene>
<evidence type="ECO:0000256" key="1">
    <source>
        <dbReference type="SAM" id="MobiDB-lite"/>
    </source>
</evidence>
<evidence type="ECO:0000313" key="3">
    <source>
        <dbReference type="Proteomes" id="UP000567822"/>
    </source>
</evidence>